<sequence>MAVAVVCLSACFRLYSQLSSLNISTFIHHQVKAPDTLPTIRSYKLCLQWPPAACNGTLTCKPPIPPNFTIHGLWPPHCKKKPTPYNLSKILRPIEEELKSQWPNLIDGKNLTANYEFWKYEWEKHGPCSDYPDDPLTYFKSALKLRLDIKTIVRFERQESRTVQQVADEVFYNLNAYPQIVCNINPKSTQKQLWEIRLCYDRLNSGQPPYRLINCTKILTKGEKKNRCENLNDTIFYP</sequence>
<accession>A0A5B6WEN9</accession>
<organism evidence="5 6">
    <name type="scientific">Gossypium australe</name>
    <dbReference type="NCBI Taxonomy" id="47621"/>
    <lineage>
        <taxon>Eukaryota</taxon>
        <taxon>Viridiplantae</taxon>
        <taxon>Streptophyta</taxon>
        <taxon>Embryophyta</taxon>
        <taxon>Tracheophyta</taxon>
        <taxon>Spermatophyta</taxon>
        <taxon>Magnoliopsida</taxon>
        <taxon>eudicotyledons</taxon>
        <taxon>Gunneridae</taxon>
        <taxon>Pentapetalae</taxon>
        <taxon>rosids</taxon>
        <taxon>malvids</taxon>
        <taxon>Malvales</taxon>
        <taxon>Malvaceae</taxon>
        <taxon>Malvoideae</taxon>
        <taxon>Gossypium</taxon>
    </lineage>
</organism>
<dbReference type="PROSITE" id="PS00530">
    <property type="entry name" value="RNASE_T2_1"/>
    <property type="match status" value="1"/>
</dbReference>
<evidence type="ECO:0000313" key="5">
    <source>
        <dbReference type="EMBL" id="KAA3480110.1"/>
    </source>
</evidence>
<dbReference type="InterPro" id="IPR036430">
    <property type="entry name" value="RNase_T2-like_sf"/>
</dbReference>
<evidence type="ECO:0000256" key="2">
    <source>
        <dbReference type="ARBA" id="ARBA00022722"/>
    </source>
</evidence>
<evidence type="ECO:0000256" key="4">
    <source>
        <dbReference type="RuleBase" id="RU004328"/>
    </source>
</evidence>
<dbReference type="InterPro" id="IPR001568">
    <property type="entry name" value="RNase_T2-like"/>
</dbReference>
<keyword evidence="6" id="KW-1185">Reference proteome</keyword>
<dbReference type="Proteomes" id="UP000325315">
    <property type="component" value="Unassembled WGS sequence"/>
</dbReference>
<dbReference type="PROSITE" id="PS00531">
    <property type="entry name" value="RNASE_T2_2"/>
    <property type="match status" value="1"/>
</dbReference>
<keyword evidence="2" id="KW-0540">Nuclease</keyword>
<evidence type="ECO:0000313" key="6">
    <source>
        <dbReference type="Proteomes" id="UP000325315"/>
    </source>
</evidence>
<dbReference type="PANTHER" id="PTHR11240">
    <property type="entry name" value="RIBONUCLEASE T2"/>
    <property type="match status" value="1"/>
</dbReference>
<keyword evidence="2" id="KW-0378">Hydrolase</keyword>
<comment type="similarity">
    <text evidence="1 4">Belongs to the RNase T2 family.</text>
</comment>
<gene>
    <name evidence="5" type="ORF">EPI10_020569</name>
</gene>
<dbReference type="AlphaFoldDB" id="A0A5B6WEN9"/>
<dbReference type="SUPFAM" id="SSF55895">
    <property type="entry name" value="Ribonuclease Rh-like"/>
    <property type="match status" value="1"/>
</dbReference>
<dbReference type="EMBL" id="SMMG02000003">
    <property type="protein sequence ID" value="KAA3480110.1"/>
    <property type="molecule type" value="Genomic_DNA"/>
</dbReference>
<dbReference type="InterPro" id="IPR018188">
    <property type="entry name" value="RNase_T2_His_AS_1"/>
</dbReference>
<protein>
    <submittedName>
        <fullName evidence="5">Ribonuclease MC-like</fullName>
    </submittedName>
</protein>
<reference evidence="5" key="1">
    <citation type="submission" date="2019-08" db="EMBL/GenBank/DDBJ databases">
        <authorList>
            <person name="Liu F."/>
        </authorList>
    </citation>
    <scope>NUCLEOTIDE SEQUENCE [LARGE SCALE GENOMIC DNA]</scope>
    <source>
        <strain evidence="5">PA1801</strain>
        <tissue evidence="5">Leaf</tissue>
    </source>
</reference>
<keyword evidence="3" id="KW-0456">Lyase</keyword>
<evidence type="ECO:0000256" key="3">
    <source>
        <dbReference type="ARBA" id="ARBA00023239"/>
    </source>
</evidence>
<evidence type="ECO:0000256" key="1">
    <source>
        <dbReference type="ARBA" id="ARBA00007469"/>
    </source>
</evidence>
<dbReference type="Pfam" id="PF00445">
    <property type="entry name" value="Ribonuclease_T2"/>
    <property type="match status" value="1"/>
</dbReference>
<comment type="caution">
    <text evidence="5">The sequence shown here is derived from an EMBL/GenBank/DDBJ whole genome shotgun (WGS) entry which is preliminary data.</text>
</comment>
<dbReference type="InterPro" id="IPR033130">
    <property type="entry name" value="RNase_T2_His_AS_2"/>
</dbReference>
<name>A0A5B6WEN9_9ROSI</name>
<dbReference type="GO" id="GO:0033897">
    <property type="term" value="F:ribonuclease T2 activity"/>
    <property type="evidence" value="ECO:0007669"/>
    <property type="project" value="InterPro"/>
</dbReference>
<dbReference type="Gene3D" id="3.90.730.10">
    <property type="entry name" value="Ribonuclease T2-like"/>
    <property type="match status" value="1"/>
</dbReference>
<proteinExistence type="inferred from homology"/>
<dbReference type="PANTHER" id="PTHR11240:SF84">
    <property type="entry name" value="RIBONUCLEASE 1-LIKE"/>
    <property type="match status" value="1"/>
</dbReference>
<dbReference type="GO" id="GO:0005576">
    <property type="term" value="C:extracellular region"/>
    <property type="evidence" value="ECO:0007669"/>
    <property type="project" value="TreeGrafter"/>
</dbReference>
<dbReference type="OrthoDB" id="967166at2759"/>
<dbReference type="GO" id="GO:0006401">
    <property type="term" value="P:RNA catabolic process"/>
    <property type="evidence" value="ECO:0007669"/>
    <property type="project" value="TreeGrafter"/>
</dbReference>
<dbReference type="GO" id="GO:0003723">
    <property type="term" value="F:RNA binding"/>
    <property type="evidence" value="ECO:0007669"/>
    <property type="project" value="InterPro"/>
</dbReference>